<evidence type="ECO:0000313" key="1">
    <source>
        <dbReference type="EMBL" id="KYR00054.1"/>
    </source>
</evidence>
<protein>
    <submittedName>
        <fullName evidence="1">Uncharacterized protein</fullName>
    </submittedName>
</protein>
<sequence length="589" mass="66653">MRIANYLLIDILSQSLNLNFFYKKTPVVKDIRILCRYLESLILVCQDWKNNVVPKINIPIIKCRNPTKDIPSMEYLLKIGANVRFYVDNIIDPDVTPRLAALKPYLYSVGFSSSVHKADKMALLLDGNALNTLNIYTKDTLLYDLMELISKRDVEDGGQLKNLEKLKVTPANLWNTSESEKNNFVKLIDDALFVSGCNLKQLTIGSLYFQIAVPGEGLKSFKYLETINFKTKITNEIVKNFLQYLPVLKTITISSLESVFSVDSFLDDVKFNKTIEYISTGFSSAPMTFKNLIEYLNCNQVVRSLDCTIDGLIMEVGDYNYPKIKNNTITTLIVTNYKDKVGTYTKLYDLWDGPSQITSSPKLTLDDNLVKYTKQGSGVLSNITNLMCCDIDANNYPHLVTILSQNSPILKTLILLTHKQYTLRGIPNFLAEIAQFKYLNILSLDYWEFSMVCQFLESNHPSITTLYVAVDPKGFDVKRLCNALLSNATVVYFIINVNEKESGDYNYNEDKQLNPPEPRESLSDYIDALTTIVANKNSVLQNLSINGPNFETPDLTATQYSLLDKSLSSNSSLFSLDIGDLDKTSNRIQ</sequence>
<dbReference type="InterPro" id="IPR032675">
    <property type="entry name" value="LRR_dom_sf"/>
</dbReference>
<accession>A0A152A1H0</accession>
<dbReference type="InParanoid" id="A0A152A1H0"/>
<dbReference type="Proteomes" id="UP000076078">
    <property type="component" value="Unassembled WGS sequence"/>
</dbReference>
<dbReference type="EMBL" id="LODT01000016">
    <property type="protein sequence ID" value="KYR00054.1"/>
    <property type="molecule type" value="Genomic_DNA"/>
</dbReference>
<evidence type="ECO:0000313" key="2">
    <source>
        <dbReference type="Proteomes" id="UP000076078"/>
    </source>
</evidence>
<proteinExistence type="predicted"/>
<reference evidence="1 2" key="1">
    <citation type="submission" date="2015-12" db="EMBL/GenBank/DDBJ databases">
        <title>Dictyostelia acquired genes for synthesis and detection of signals that induce cell-type specialization by lateral gene transfer from prokaryotes.</title>
        <authorList>
            <person name="Gloeckner G."/>
            <person name="Schaap P."/>
        </authorList>
    </citation>
    <scope>NUCLEOTIDE SEQUENCE [LARGE SCALE GENOMIC DNA]</scope>
    <source>
        <strain evidence="1 2">TK</strain>
    </source>
</reference>
<comment type="caution">
    <text evidence="1">The sequence shown here is derived from an EMBL/GenBank/DDBJ whole genome shotgun (WGS) entry which is preliminary data.</text>
</comment>
<gene>
    <name evidence="1" type="ORF">DLAC_03197</name>
</gene>
<organism evidence="1 2">
    <name type="scientific">Tieghemostelium lacteum</name>
    <name type="common">Slime mold</name>
    <name type="synonym">Dictyostelium lacteum</name>
    <dbReference type="NCBI Taxonomy" id="361077"/>
    <lineage>
        <taxon>Eukaryota</taxon>
        <taxon>Amoebozoa</taxon>
        <taxon>Evosea</taxon>
        <taxon>Eumycetozoa</taxon>
        <taxon>Dictyostelia</taxon>
        <taxon>Dictyosteliales</taxon>
        <taxon>Raperosteliaceae</taxon>
        <taxon>Tieghemostelium</taxon>
    </lineage>
</organism>
<keyword evidence="2" id="KW-1185">Reference proteome</keyword>
<dbReference type="AlphaFoldDB" id="A0A152A1H0"/>
<dbReference type="Gene3D" id="3.80.10.10">
    <property type="entry name" value="Ribonuclease Inhibitor"/>
    <property type="match status" value="1"/>
</dbReference>
<name>A0A152A1H0_TIELA</name>